<feature type="domain" description="PHTF1/2 N-terminal" evidence="8">
    <location>
        <begin position="189"/>
        <end position="254"/>
    </location>
</feature>
<feature type="transmembrane region" description="Helical" evidence="7">
    <location>
        <begin position="774"/>
        <end position="797"/>
    </location>
</feature>
<organism evidence="9 10">
    <name type="scientific">Mya arenaria</name>
    <name type="common">Soft-shell clam</name>
    <dbReference type="NCBI Taxonomy" id="6604"/>
    <lineage>
        <taxon>Eukaryota</taxon>
        <taxon>Metazoa</taxon>
        <taxon>Spiralia</taxon>
        <taxon>Lophotrochozoa</taxon>
        <taxon>Mollusca</taxon>
        <taxon>Bivalvia</taxon>
        <taxon>Autobranchia</taxon>
        <taxon>Heteroconchia</taxon>
        <taxon>Euheterodonta</taxon>
        <taxon>Imparidentia</taxon>
        <taxon>Neoheterodontei</taxon>
        <taxon>Myida</taxon>
        <taxon>Myoidea</taxon>
        <taxon>Myidae</taxon>
        <taxon>Mya</taxon>
    </lineage>
</organism>
<feature type="compositionally biased region" description="Basic and acidic residues" evidence="6">
    <location>
        <begin position="404"/>
        <end position="433"/>
    </location>
</feature>
<evidence type="ECO:0000256" key="4">
    <source>
        <dbReference type="ARBA" id="ARBA00023136"/>
    </source>
</evidence>
<keyword evidence="3 7" id="KW-1133">Transmembrane helix</keyword>
<feature type="domain" description="PHTF1/2 N-terminal" evidence="8">
    <location>
        <begin position="43"/>
        <end position="146"/>
    </location>
</feature>
<evidence type="ECO:0000313" key="9">
    <source>
        <dbReference type="EMBL" id="WAR16996.1"/>
    </source>
</evidence>
<gene>
    <name evidence="9" type="ORF">MAR_031590</name>
</gene>
<dbReference type="Proteomes" id="UP001164746">
    <property type="component" value="Chromosome 10"/>
</dbReference>
<dbReference type="InterPro" id="IPR021980">
    <property type="entry name" value="PHTF1/2_N"/>
</dbReference>
<feature type="region of interest" description="Disordered" evidence="6">
    <location>
        <begin position="404"/>
        <end position="449"/>
    </location>
</feature>
<evidence type="ECO:0000256" key="2">
    <source>
        <dbReference type="ARBA" id="ARBA00022692"/>
    </source>
</evidence>
<evidence type="ECO:0000256" key="7">
    <source>
        <dbReference type="SAM" id="Phobius"/>
    </source>
</evidence>
<keyword evidence="5" id="KW-0325">Glycoprotein</keyword>
<feature type="transmembrane region" description="Helical" evidence="7">
    <location>
        <begin position="165"/>
        <end position="184"/>
    </location>
</feature>
<feature type="transmembrane region" description="Helical" evidence="7">
    <location>
        <begin position="234"/>
        <end position="253"/>
    </location>
</feature>
<feature type="region of interest" description="Disordered" evidence="6">
    <location>
        <begin position="258"/>
        <end position="379"/>
    </location>
</feature>
<reference evidence="9" key="1">
    <citation type="submission" date="2022-11" db="EMBL/GenBank/DDBJ databases">
        <title>Centuries of genome instability and evolution in soft-shell clam transmissible cancer (bioRxiv).</title>
        <authorList>
            <person name="Hart S.F.M."/>
            <person name="Yonemitsu M.A."/>
            <person name="Giersch R.M."/>
            <person name="Beal B.F."/>
            <person name="Arriagada G."/>
            <person name="Davis B.W."/>
            <person name="Ostrander E.A."/>
            <person name="Goff S.P."/>
            <person name="Metzger M.J."/>
        </authorList>
    </citation>
    <scope>NUCLEOTIDE SEQUENCE</scope>
    <source>
        <strain evidence="9">MELC-2E11</strain>
        <tissue evidence="9">Siphon/mantle</tissue>
    </source>
</reference>
<evidence type="ECO:0000256" key="3">
    <source>
        <dbReference type="ARBA" id="ARBA00022989"/>
    </source>
</evidence>
<dbReference type="PANTHER" id="PTHR12680">
    <property type="entry name" value="PUTATIVE HOMEODOMAIN TRANSCRIPTION FACTOR PHTF"/>
    <property type="match status" value="1"/>
</dbReference>
<evidence type="ECO:0000313" key="10">
    <source>
        <dbReference type="Proteomes" id="UP001164746"/>
    </source>
</evidence>
<evidence type="ECO:0000259" key="8">
    <source>
        <dbReference type="Pfam" id="PF12129"/>
    </source>
</evidence>
<accession>A0ABY7F7J7</accession>
<dbReference type="Pfam" id="PF12129">
    <property type="entry name" value="PHTF1-2_N"/>
    <property type="match status" value="2"/>
</dbReference>
<name>A0ABY7F7J7_MYAAR</name>
<proteinExistence type="predicted"/>
<feature type="region of interest" description="Disordered" evidence="6">
    <location>
        <begin position="540"/>
        <end position="586"/>
    </location>
</feature>
<dbReference type="InterPro" id="IPR039775">
    <property type="entry name" value="PHTF1/2"/>
</dbReference>
<feature type="transmembrane region" description="Helical" evidence="7">
    <location>
        <begin position="196"/>
        <end position="218"/>
    </location>
</feature>
<feature type="transmembrane region" description="Helical" evidence="7">
    <location>
        <begin position="129"/>
        <end position="153"/>
    </location>
</feature>
<comment type="subcellular location">
    <subcellularLocation>
        <location evidence="1">Membrane</location>
        <topology evidence="1">Multi-pass membrane protein</topology>
    </subcellularLocation>
</comment>
<feature type="compositionally biased region" description="Basic and acidic residues" evidence="6">
    <location>
        <begin position="357"/>
        <end position="379"/>
    </location>
</feature>
<feature type="compositionally biased region" description="Basic and acidic residues" evidence="6">
    <location>
        <begin position="628"/>
        <end position="644"/>
    </location>
</feature>
<dbReference type="PANTHER" id="PTHR12680:SF6">
    <property type="entry name" value="PROTEIN PHTF"/>
    <property type="match status" value="1"/>
</dbReference>
<keyword evidence="4 7" id="KW-0472">Membrane</keyword>
<evidence type="ECO:0000256" key="6">
    <source>
        <dbReference type="SAM" id="MobiDB-lite"/>
    </source>
</evidence>
<keyword evidence="2 7" id="KW-0812">Transmembrane</keyword>
<feature type="compositionally biased region" description="Polar residues" evidence="6">
    <location>
        <begin position="540"/>
        <end position="555"/>
    </location>
</feature>
<feature type="compositionally biased region" description="Acidic residues" evidence="6">
    <location>
        <begin position="684"/>
        <end position="695"/>
    </location>
</feature>
<evidence type="ECO:0000256" key="1">
    <source>
        <dbReference type="ARBA" id="ARBA00004141"/>
    </source>
</evidence>
<protein>
    <submittedName>
        <fullName evidence="9">PHTF2-like protein</fullName>
    </submittedName>
</protein>
<sequence length="830" mass="93060">MKLINVAEPSLRCAIGSPQLNGNQCFFLWKKEAATPEEYRHNQGGIGSYDKQLWEQSVEQKVKNLHQAPRRVVQPKTELIDVDLVRGSTFTKAKPQVDPADVPVVHMFSHCALHTSDVPIHLWIQQTSLLFTCFLIVLFTLQMFPFICNSTVICIIHCRWIQQTSLLFTCFLMVLYTLQMFTFICNPTLWIQQTSLLFTCFLMVLYTLQMFTIVVFFNNVGDQLTQDEQSLSEVAIPFILMVLLGLIHSQTLTSKDGWRRKRSLSQNRGSNSTEGLASGVTVVNDGGASPSQSRSSMKGHKGSRPLRERTKERRVRLKASNPRQNLRRDNNVDKPSQESDAAYHTLDASDSVPERASSIEHDSNESEIKGQVSRKNDATRKPEILPKVVVNGCEVTNIDFSKVRESQESDFPERSTSEDEKDCINVHGDDKSKRSSQSISSDNEDVRGISEMERKNFRCNGNVPEKQIDNVVQKNALEMKTSFEGVSVNVSIDASAETLKEALETNSESSFLNLSLSNSSIEEPINNVIDLKLLTNENSSQTSLPESANSPNVKQRTYRKINQKRSLLNAEDNTKSSPSSESSTVQFTADLVQLREITPISSRESTPTHTQSDCLLQAQRVIRGGKNLCDKTDTDTESENERSAKILPNRRRKGRTASSDEWGDHLQSDVESTSEETSQSSPEISEEEHIDEESGSEAAITMTTSQAHAFNLLTARRQARLFSKSSTAVNSHPPDKVTCIIWERNECKKVELTALDIGWAIIETVDKIPESSDYILIGLAFSVIISVTPLCFVAFHTKDLPSVASWDIFSMFFGWGASISWKYVNVKVES</sequence>
<feature type="region of interest" description="Disordered" evidence="6">
    <location>
        <begin position="627"/>
        <end position="696"/>
    </location>
</feature>
<dbReference type="EMBL" id="CP111021">
    <property type="protein sequence ID" value="WAR16996.1"/>
    <property type="molecule type" value="Genomic_DNA"/>
</dbReference>
<evidence type="ECO:0000256" key="5">
    <source>
        <dbReference type="ARBA" id="ARBA00023180"/>
    </source>
</evidence>
<feature type="compositionally biased region" description="Basic and acidic residues" evidence="6">
    <location>
        <begin position="326"/>
        <end position="337"/>
    </location>
</feature>
<feature type="compositionally biased region" description="Polar residues" evidence="6">
    <location>
        <begin position="264"/>
        <end position="275"/>
    </location>
</feature>
<feature type="compositionally biased region" description="Low complexity" evidence="6">
    <location>
        <begin position="669"/>
        <end position="683"/>
    </location>
</feature>
<keyword evidence="10" id="KW-1185">Reference proteome</keyword>